<feature type="domain" description="ABC transmembrane type-1" evidence="6">
    <location>
        <begin position="109"/>
        <end position="426"/>
    </location>
</feature>
<comment type="subcellular location">
    <subcellularLocation>
        <location evidence="1 5">Cell membrane</location>
        <topology evidence="1 5">Multi-pass membrane protein</topology>
    </subcellularLocation>
</comment>
<evidence type="ECO:0000256" key="5">
    <source>
        <dbReference type="RuleBase" id="RU363032"/>
    </source>
</evidence>
<proteinExistence type="inferred from homology"/>
<dbReference type="SUPFAM" id="SSF161098">
    <property type="entry name" value="MetI-like"/>
    <property type="match status" value="2"/>
</dbReference>
<evidence type="ECO:0000256" key="4">
    <source>
        <dbReference type="ARBA" id="ARBA00023136"/>
    </source>
</evidence>
<evidence type="ECO:0000259" key="6">
    <source>
        <dbReference type="PROSITE" id="PS50928"/>
    </source>
</evidence>
<dbReference type="PANTHER" id="PTHR43470">
    <property type="entry name" value="PHOSPHATE TRANSPORT SYSTEM PERMEASE PROTEIN PSTA-RELATED"/>
    <property type="match status" value="1"/>
</dbReference>
<dbReference type="GO" id="GO:0055085">
    <property type="term" value="P:transmembrane transport"/>
    <property type="evidence" value="ECO:0007669"/>
    <property type="project" value="InterPro"/>
</dbReference>
<dbReference type="Pfam" id="PF00528">
    <property type="entry name" value="BPD_transp_1"/>
    <property type="match status" value="1"/>
</dbReference>
<protein>
    <submittedName>
        <fullName evidence="7">Phosphate ABC transporter (Permease)</fullName>
    </submittedName>
</protein>
<organism evidence="7 8">
    <name type="scientific">Rhodopirellula sallentina SM41</name>
    <dbReference type="NCBI Taxonomy" id="1263870"/>
    <lineage>
        <taxon>Bacteria</taxon>
        <taxon>Pseudomonadati</taxon>
        <taxon>Planctomycetota</taxon>
        <taxon>Planctomycetia</taxon>
        <taxon>Pirellulales</taxon>
        <taxon>Pirellulaceae</taxon>
        <taxon>Rhodopirellula</taxon>
    </lineage>
</organism>
<keyword evidence="3 5" id="KW-1133">Transmembrane helix</keyword>
<feature type="transmembrane region" description="Helical" evidence="5">
    <location>
        <begin position="404"/>
        <end position="429"/>
    </location>
</feature>
<feature type="transmembrane region" description="Helical" evidence="5">
    <location>
        <begin position="347"/>
        <end position="369"/>
    </location>
</feature>
<evidence type="ECO:0000256" key="3">
    <source>
        <dbReference type="ARBA" id="ARBA00022989"/>
    </source>
</evidence>
<dbReference type="GO" id="GO:0005886">
    <property type="term" value="C:plasma membrane"/>
    <property type="evidence" value="ECO:0007669"/>
    <property type="project" value="UniProtKB-SubCell"/>
</dbReference>
<dbReference type="AlphaFoldDB" id="M5U3Z4"/>
<dbReference type="Proteomes" id="UP000011885">
    <property type="component" value="Unassembled WGS sequence"/>
</dbReference>
<dbReference type="RefSeq" id="WP_008678446.1">
    <property type="nucleotide sequence ID" value="NZ_ANOH01000181.1"/>
</dbReference>
<evidence type="ECO:0000256" key="2">
    <source>
        <dbReference type="ARBA" id="ARBA00022692"/>
    </source>
</evidence>
<keyword evidence="4 5" id="KW-0472">Membrane</keyword>
<dbReference type="PATRIC" id="fig|1263870.3.peg.2719"/>
<sequence>MRDIESLEKLSIDPTEQVKTDDDMALPIPAAVKNGAAFSVESNRNSRRRVLVSKAFYYLCFGVSLISIVILVVLLASILVQGHTRLTPSLLTNAHSTSEPAESGMLPAILGSLAICAVCALSALPIGIGTAIFLEEFQPTTPWLRRLHGFLSLNIANLAGVPSIVYGLLGLSLFVFMFNAFGQIRVNETSGIELVGVERYYQVLTMAGGGNSALIRQTDPAQPTIVVTESIEAVDRQGEGFTLEVWDPKSGRAKPTDPEVLRRTVRKGQSGGAYAKTSWYYFRLPFGRSFLAAGLTLALVILPIVIIASQEALRSVPPSLREAAYGLGATKWQTVRSVSLPAAMPGIMTGAILAMGRAIGEAAPILVVLGATVAKNSGPQNLMDTVVTMPVLIFHWAGDPKVTYQQLAAAAIIVLLLVLLVMNALAIYLRHRFRTE</sequence>
<evidence type="ECO:0000313" key="8">
    <source>
        <dbReference type="Proteomes" id="UP000011885"/>
    </source>
</evidence>
<dbReference type="CDD" id="cd06261">
    <property type="entry name" value="TM_PBP2"/>
    <property type="match status" value="1"/>
</dbReference>
<feature type="transmembrane region" description="Helical" evidence="5">
    <location>
        <begin position="154"/>
        <end position="178"/>
    </location>
</feature>
<evidence type="ECO:0000256" key="1">
    <source>
        <dbReference type="ARBA" id="ARBA00004651"/>
    </source>
</evidence>
<dbReference type="PROSITE" id="PS50928">
    <property type="entry name" value="ABC_TM1"/>
    <property type="match status" value="1"/>
</dbReference>
<keyword evidence="8" id="KW-1185">Reference proteome</keyword>
<dbReference type="Gene3D" id="1.10.3720.10">
    <property type="entry name" value="MetI-like"/>
    <property type="match status" value="2"/>
</dbReference>
<feature type="transmembrane region" description="Helical" evidence="5">
    <location>
        <begin position="108"/>
        <end position="134"/>
    </location>
</feature>
<gene>
    <name evidence="7" type="ORF">RSSM_02558</name>
</gene>
<feature type="transmembrane region" description="Helical" evidence="5">
    <location>
        <begin position="290"/>
        <end position="309"/>
    </location>
</feature>
<dbReference type="InterPro" id="IPR000515">
    <property type="entry name" value="MetI-like"/>
</dbReference>
<dbReference type="EMBL" id="ANOH01000181">
    <property type="protein sequence ID" value="EMI55994.1"/>
    <property type="molecule type" value="Genomic_DNA"/>
</dbReference>
<evidence type="ECO:0000313" key="7">
    <source>
        <dbReference type="EMBL" id="EMI55994.1"/>
    </source>
</evidence>
<feature type="transmembrane region" description="Helical" evidence="5">
    <location>
        <begin position="55"/>
        <end position="80"/>
    </location>
</feature>
<keyword evidence="5" id="KW-0813">Transport</keyword>
<reference evidence="7 8" key="1">
    <citation type="journal article" date="2013" name="Mar. Genomics">
        <title>Expression of sulfatases in Rhodopirellula baltica and the diversity of sulfatases in the genus Rhodopirellula.</title>
        <authorList>
            <person name="Wegner C.E."/>
            <person name="Richter-Heitmann T."/>
            <person name="Klindworth A."/>
            <person name="Klockow C."/>
            <person name="Richter M."/>
            <person name="Achstetter T."/>
            <person name="Glockner F.O."/>
            <person name="Harder J."/>
        </authorList>
    </citation>
    <scope>NUCLEOTIDE SEQUENCE [LARGE SCALE GENOMIC DNA]</scope>
    <source>
        <strain evidence="7 8">SM41</strain>
    </source>
</reference>
<comment type="similarity">
    <text evidence="5">Belongs to the binding-protein-dependent transport system permease family.</text>
</comment>
<comment type="caution">
    <text evidence="7">The sequence shown here is derived from an EMBL/GenBank/DDBJ whole genome shotgun (WGS) entry which is preliminary data.</text>
</comment>
<dbReference type="InterPro" id="IPR035906">
    <property type="entry name" value="MetI-like_sf"/>
</dbReference>
<keyword evidence="2 5" id="KW-0812">Transmembrane</keyword>
<dbReference type="PANTHER" id="PTHR43470:SF5">
    <property type="entry name" value="PHOSPHATE TRANSPORT SYSTEM PERMEASE PROTEIN PSTA"/>
    <property type="match status" value="1"/>
</dbReference>
<name>M5U3Z4_9BACT</name>
<accession>M5U3Z4</accession>